<dbReference type="InterPro" id="IPR036583">
    <property type="entry name" value="23S_rRNA_IVS_sf"/>
</dbReference>
<protein>
    <submittedName>
        <fullName evidence="1">S23 ribosomal protein</fullName>
    </submittedName>
</protein>
<dbReference type="STRING" id="331678.Cphamn1_1908"/>
<organism evidence="1">
    <name type="scientific">Chlorobium phaeobacteroides (strain BS1)</name>
    <dbReference type="NCBI Taxonomy" id="331678"/>
    <lineage>
        <taxon>Bacteria</taxon>
        <taxon>Pseudomonadati</taxon>
        <taxon>Chlorobiota</taxon>
        <taxon>Chlorobiia</taxon>
        <taxon>Chlorobiales</taxon>
        <taxon>Chlorobiaceae</taxon>
        <taxon>Chlorobium/Pelodictyon group</taxon>
        <taxon>Chlorobium</taxon>
    </lineage>
</organism>
<dbReference type="eggNOG" id="ENOG5032YWC">
    <property type="taxonomic scope" value="Bacteria"/>
</dbReference>
<dbReference type="SUPFAM" id="SSF158446">
    <property type="entry name" value="IVS-encoded protein-like"/>
    <property type="match status" value="1"/>
</dbReference>
<keyword evidence="1" id="KW-0687">Ribonucleoprotein</keyword>
<reference evidence="1" key="1">
    <citation type="submission" date="2008-06" db="EMBL/GenBank/DDBJ databases">
        <title>Complete sequence of Chlorobium phaeobacteroides BS1.</title>
        <authorList>
            <consortium name="US DOE Joint Genome Institute"/>
            <person name="Lucas S."/>
            <person name="Copeland A."/>
            <person name="Lapidus A."/>
            <person name="Glavina del Rio T."/>
            <person name="Dalin E."/>
            <person name="Tice H."/>
            <person name="Bruce D."/>
            <person name="Goodwin L."/>
            <person name="Pitluck S."/>
            <person name="Schmutz J."/>
            <person name="Larimer F."/>
            <person name="Land M."/>
            <person name="Hauser L."/>
            <person name="Kyrpides N."/>
            <person name="Ovchinnikova G."/>
            <person name="Li T."/>
            <person name="Liu Z."/>
            <person name="Zhao F."/>
            <person name="Overmann J."/>
            <person name="Bryant D.A."/>
            <person name="Richardson P."/>
        </authorList>
    </citation>
    <scope>NUCLEOTIDE SEQUENCE [LARGE SCALE GENOMIC DNA]</scope>
    <source>
        <strain evidence="1">BS1</strain>
    </source>
</reference>
<dbReference type="KEGG" id="cpb:Cphamn1_1908"/>
<dbReference type="HOGENOM" id="CLU_129874_0_4_10"/>
<sequence>MEKKQNSGTNKNRVNELAKSFEDLIVWQKAHEFVLSVYRVTKDFPKEEIFGLVSQFRRASVSVPANIAEGFGKKSKLDKLRYLNISQGSLEECRYYVLLSKDLGYLKVSSEDMLNQVVDVSKLLTGYIKAIHAGLNKEENRSR</sequence>
<proteinExistence type="predicted"/>
<dbReference type="AlphaFoldDB" id="B3ELY3"/>
<dbReference type="PANTHER" id="PTHR38471:SF2">
    <property type="entry name" value="FOUR HELIX BUNDLE PROTEIN"/>
    <property type="match status" value="1"/>
</dbReference>
<gene>
    <name evidence="1" type="ordered locus">Cphamn1_1908</name>
</gene>
<accession>B3ELY3</accession>
<dbReference type="PANTHER" id="PTHR38471">
    <property type="entry name" value="FOUR HELIX BUNDLE PROTEIN"/>
    <property type="match status" value="1"/>
</dbReference>
<dbReference type="Gene3D" id="1.20.1440.60">
    <property type="entry name" value="23S rRNA-intervening sequence"/>
    <property type="match status" value="1"/>
</dbReference>
<dbReference type="CDD" id="cd16377">
    <property type="entry name" value="23S_rRNA_IVP_like"/>
    <property type="match status" value="1"/>
</dbReference>
<dbReference type="GO" id="GO:0005840">
    <property type="term" value="C:ribosome"/>
    <property type="evidence" value="ECO:0007669"/>
    <property type="project" value="UniProtKB-KW"/>
</dbReference>
<name>B3ELY3_CHLPB</name>
<dbReference type="NCBIfam" id="TIGR02436">
    <property type="entry name" value="four helix bundle protein"/>
    <property type="match status" value="1"/>
</dbReference>
<dbReference type="Pfam" id="PF05635">
    <property type="entry name" value="23S_rRNA_IVP"/>
    <property type="match status" value="1"/>
</dbReference>
<dbReference type="EMBL" id="CP001101">
    <property type="protein sequence ID" value="ACE04824.1"/>
    <property type="molecule type" value="Genomic_DNA"/>
</dbReference>
<dbReference type="InterPro" id="IPR012657">
    <property type="entry name" value="23S_rRNA-intervening_sequence"/>
</dbReference>
<keyword evidence="1" id="KW-0689">Ribosomal protein</keyword>
<evidence type="ECO:0000313" key="1">
    <source>
        <dbReference type="EMBL" id="ACE04824.1"/>
    </source>
</evidence>
<dbReference type="OrthoDB" id="9811959at2"/>